<sequence length="96" mass="10281">MASNFKIFIHRKNGTLQLKLMGDFDGSSAFELINVLKDHCGKVGKIVINTGGLASVHPFGLGVFQNNSVIKQLSRALTFTGKYGNTIALEGSNLIG</sequence>
<dbReference type="Proteomes" id="UP000603434">
    <property type="component" value="Unassembled WGS sequence"/>
</dbReference>
<proteinExistence type="predicted"/>
<dbReference type="EMBL" id="JACNJH010000165">
    <property type="protein sequence ID" value="MBC8362043.1"/>
    <property type="molecule type" value="Genomic_DNA"/>
</dbReference>
<comment type="caution">
    <text evidence="1">The sequence shown here is derived from an EMBL/GenBank/DDBJ whole genome shotgun (WGS) entry which is preliminary data.</text>
</comment>
<gene>
    <name evidence="1" type="ORF">H8E23_11670</name>
</gene>
<accession>A0A8J6NY01</accession>
<reference evidence="1 2" key="1">
    <citation type="submission" date="2020-08" db="EMBL/GenBank/DDBJ databases">
        <title>Bridging the membrane lipid divide: bacteria of the FCB group superphylum have the potential to synthesize archaeal ether lipids.</title>
        <authorList>
            <person name="Villanueva L."/>
            <person name="Von Meijenfeldt F.A.B."/>
            <person name="Westbye A.B."/>
            <person name="Yadav S."/>
            <person name="Hopmans E.C."/>
            <person name="Dutilh B.E."/>
            <person name="Sinninghe Damste J.S."/>
        </authorList>
    </citation>
    <scope>NUCLEOTIDE SEQUENCE [LARGE SCALE GENOMIC DNA]</scope>
    <source>
        <strain evidence="1">NIOZ-UU30</strain>
    </source>
</reference>
<organism evidence="1 2">
    <name type="scientific">Candidatus Desulfatibia profunda</name>
    <dbReference type="NCBI Taxonomy" id="2841695"/>
    <lineage>
        <taxon>Bacteria</taxon>
        <taxon>Pseudomonadati</taxon>
        <taxon>Thermodesulfobacteriota</taxon>
        <taxon>Desulfobacteria</taxon>
        <taxon>Desulfobacterales</taxon>
        <taxon>Desulfobacterales incertae sedis</taxon>
        <taxon>Candidatus Desulfatibia</taxon>
    </lineage>
</organism>
<dbReference type="AlphaFoldDB" id="A0A8J6NY01"/>
<evidence type="ECO:0000313" key="2">
    <source>
        <dbReference type="Proteomes" id="UP000603434"/>
    </source>
</evidence>
<evidence type="ECO:0000313" key="1">
    <source>
        <dbReference type="EMBL" id="MBC8362043.1"/>
    </source>
</evidence>
<name>A0A8J6NY01_9BACT</name>
<protein>
    <submittedName>
        <fullName evidence="1">Uncharacterized protein</fullName>
    </submittedName>
</protein>